<evidence type="ECO:0000313" key="3">
    <source>
        <dbReference type="EMBL" id="KAI5426198.1"/>
    </source>
</evidence>
<organism evidence="3 4">
    <name type="scientific">Pisum sativum</name>
    <name type="common">Garden pea</name>
    <name type="synonym">Lathyrus oleraceus</name>
    <dbReference type="NCBI Taxonomy" id="3888"/>
    <lineage>
        <taxon>Eukaryota</taxon>
        <taxon>Viridiplantae</taxon>
        <taxon>Streptophyta</taxon>
        <taxon>Embryophyta</taxon>
        <taxon>Tracheophyta</taxon>
        <taxon>Spermatophyta</taxon>
        <taxon>Magnoliopsida</taxon>
        <taxon>eudicotyledons</taxon>
        <taxon>Gunneridae</taxon>
        <taxon>Pentapetalae</taxon>
        <taxon>rosids</taxon>
        <taxon>fabids</taxon>
        <taxon>Fabales</taxon>
        <taxon>Fabaceae</taxon>
        <taxon>Papilionoideae</taxon>
        <taxon>50 kb inversion clade</taxon>
        <taxon>NPAAA clade</taxon>
        <taxon>Hologalegina</taxon>
        <taxon>IRL clade</taxon>
        <taxon>Fabeae</taxon>
        <taxon>Lathyrus</taxon>
    </lineage>
</organism>
<comment type="caution">
    <text evidence="3">The sequence shown here is derived from an EMBL/GenBank/DDBJ whole genome shotgun (WGS) entry which is preliminary data.</text>
</comment>
<evidence type="ECO:0000256" key="1">
    <source>
        <dbReference type="PROSITE-ProRule" id="PRU00169"/>
    </source>
</evidence>
<dbReference type="InterPro" id="IPR052048">
    <property type="entry name" value="ST_Response_Regulator"/>
</dbReference>
<dbReference type="PROSITE" id="PS50110">
    <property type="entry name" value="RESPONSE_REGULATORY"/>
    <property type="match status" value="1"/>
</dbReference>
<dbReference type="OrthoDB" id="1385698at2759"/>
<dbReference type="Pfam" id="PF00072">
    <property type="entry name" value="Response_reg"/>
    <property type="match status" value="1"/>
</dbReference>
<dbReference type="SUPFAM" id="SSF52172">
    <property type="entry name" value="CheY-like"/>
    <property type="match status" value="1"/>
</dbReference>
<dbReference type="InterPro" id="IPR001789">
    <property type="entry name" value="Sig_transdc_resp-reg_receiver"/>
</dbReference>
<dbReference type="Proteomes" id="UP001058974">
    <property type="component" value="Chromosome 3"/>
</dbReference>
<gene>
    <name evidence="3" type="ORF">KIW84_031867</name>
</gene>
<dbReference type="AlphaFoldDB" id="A0A9D4XTI9"/>
<dbReference type="Gramene" id="Psat3g051200.1">
    <property type="protein sequence ID" value="Psat3g051200.1.cds"/>
    <property type="gene ID" value="Psat3g051200"/>
</dbReference>
<dbReference type="GO" id="GO:0000160">
    <property type="term" value="P:phosphorelay signal transduction system"/>
    <property type="evidence" value="ECO:0007669"/>
    <property type="project" value="InterPro"/>
</dbReference>
<evidence type="ECO:0000259" key="2">
    <source>
        <dbReference type="PROSITE" id="PS50110"/>
    </source>
</evidence>
<feature type="domain" description="Response regulatory" evidence="2">
    <location>
        <begin position="31"/>
        <end position="148"/>
    </location>
</feature>
<dbReference type="PANTHER" id="PTHR43228">
    <property type="entry name" value="TWO-COMPONENT RESPONSE REGULATOR"/>
    <property type="match status" value="1"/>
</dbReference>
<dbReference type="InterPro" id="IPR011006">
    <property type="entry name" value="CheY-like_superfamily"/>
</dbReference>
<sequence>MVATIEDKGKQKMVYDSEDDDLAKPPPRIVRALVVENDDRIRKIHEKKLKQLGVETRSVKTGREAIEKICVDEIYDLVLIRRTLPFMDGLEVTKMLRKMEYPTTIAGVSQPLTDLEKIEFYSAGLDICIDNETPLTRRTLEFIVKTVSPRKTWKQRSDYLCFLIHGPPSGPGSSSTSKNVCEED</sequence>
<name>A0A9D4XTI9_PEA</name>
<dbReference type="Gramene" id="Psat03G0186700-T1">
    <property type="protein sequence ID" value="KAI5426198.1"/>
    <property type="gene ID" value="KIW84_031867"/>
</dbReference>
<accession>A0A9D4XTI9</accession>
<protein>
    <recommendedName>
        <fullName evidence="2">Response regulatory domain-containing protein</fullName>
    </recommendedName>
</protein>
<keyword evidence="4" id="KW-1185">Reference proteome</keyword>
<dbReference type="Gene3D" id="3.40.50.2300">
    <property type="match status" value="1"/>
</dbReference>
<evidence type="ECO:0000313" key="4">
    <source>
        <dbReference type="Proteomes" id="UP001058974"/>
    </source>
</evidence>
<comment type="caution">
    <text evidence="1">Lacks conserved residue(s) required for the propagation of feature annotation.</text>
</comment>
<dbReference type="EMBL" id="JAMSHJ010000003">
    <property type="protein sequence ID" value="KAI5426198.1"/>
    <property type="molecule type" value="Genomic_DNA"/>
</dbReference>
<dbReference type="SMART" id="SM00448">
    <property type="entry name" value="REC"/>
    <property type="match status" value="1"/>
</dbReference>
<proteinExistence type="predicted"/>
<dbReference type="Gramene" id="PSAT_LOCUS13685_t1">
    <property type="protein sequence ID" value="CAL5193896.1"/>
    <property type="gene ID" value="PSAT_LOCUS13685"/>
</dbReference>
<reference evidence="3 4" key="1">
    <citation type="journal article" date="2022" name="Nat. Genet.">
        <title>Improved pea reference genome and pan-genome highlight genomic features and evolutionary characteristics.</title>
        <authorList>
            <person name="Yang T."/>
            <person name="Liu R."/>
            <person name="Luo Y."/>
            <person name="Hu S."/>
            <person name="Wang D."/>
            <person name="Wang C."/>
            <person name="Pandey M.K."/>
            <person name="Ge S."/>
            <person name="Xu Q."/>
            <person name="Li N."/>
            <person name="Li G."/>
            <person name="Huang Y."/>
            <person name="Saxena R.K."/>
            <person name="Ji Y."/>
            <person name="Li M."/>
            <person name="Yan X."/>
            <person name="He Y."/>
            <person name="Liu Y."/>
            <person name="Wang X."/>
            <person name="Xiang C."/>
            <person name="Varshney R.K."/>
            <person name="Ding H."/>
            <person name="Gao S."/>
            <person name="Zong X."/>
        </authorList>
    </citation>
    <scope>NUCLEOTIDE SEQUENCE [LARGE SCALE GENOMIC DNA]</scope>
    <source>
        <strain evidence="3 4">cv. Zhongwan 6</strain>
    </source>
</reference>
<dbReference type="PANTHER" id="PTHR43228:SF19">
    <property type="entry name" value="RESPONSE REGULATOR RECEIVER DOMAIN PROTEIN"/>
    <property type="match status" value="1"/>
</dbReference>